<gene>
    <name evidence="1" type="ORF">K488DRAFT_85873</name>
</gene>
<proteinExistence type="predicted"/>
<accession>A0ACB8QL46</accession>
<reference evidence="1" key="2">
    <citation type="journal article" date="2022" name="New Phytol.">
        <title>Evolutionary transition to the ectomycorrhizal habit in the genomes of a hyperdiverse lineage of mushroom-forming fungi.</title>
        <authorList>
            <person name="Looney B."/>
            <person name="Miyauchi S."/>
            <person name="Morin E."/>
            <person name="Drula E."/>
            <person name="Courty P.E."/>
            <person name="Kohler A."/>
            <person name="Kuo A."/>
            <person name="LaButti K."/>
            <person name="Pangilinan J."/>
            <person name="Lipzen A."/>
            <person name="Riley R."/>
            <person name="Andreopoulos W."/>
            <person name="He G."/>
            <person name="Johnson J."/>
            <person name="Nolan M."/>
            <person name="Tritt A."/>
            <person name="Barry K.W."/>
            <person name="Grigoriev I.V."/>
            <person name="Nagy L.G."/>
            <person name="Hibbett D."/>
            <person name="Henrissat B."/>
            <person name="Matheny P.B."/>
            <person name="Labbe J."/>
            <person name="Martin F.M."/>
        </authorList>
    </citation>
    <scope>NUCLEOTIDE SEQUENCE</scope>
    <source>
        <strain evidence="1">EC-137</strain>
    </source>
</reference>
<protein>
    <submittedName>
        <fullName evidence="1">Uncharacterized protein</fullName>
    </submittedName>
</protein>
<evidence type="ECO:0000313" key="2">
    <source>
        <dbReference type="Proteomes" id="UP000814128"/>
    </source>
</evidence>
<dbReference type="Proteomes" id="UP000814128">
    <property type="component" value="Unassembled WGS sequence"/>
</dbReference>
<comment type="caution">
    <text evidence="1">The sequence shown here is derived from an EMBL/GenBank/DDBJ whole genome shotgun (WGS) entry which is preliminary data.</text>
</comment>
<dbReference type="EMBL" id="MU273547">
    <property type="protein sequence ID" value="KAI0032390.1"/>
    <property type="molecule type" value="Genomic_DNA"/>
</dbReference>
<keyword evidence="2" id="KW-1185">Reference proteome</keyword>
<name>A0ACB8QL46_9AGAM</name>
<sequence length="208" mass="22939">MAQPILISNLSVETGLDVFLTIALLHILGMHRNHFSTRRDDFVGRLMVFFTTRGIVMTQSLPNCNDNNRAYGATDTVFTERQFTSAQFAVDSDSLVWTAMSIVASKVYALSVLVTLNNREHERRRTQQRGEDLHDGTISFRIPNLATPRVMCDMVSGPILENPPAPSPVDAAGQDAETAHLAFAPLSRKPESSFSTLASAPTEKDRCS</sequence>
<reference evidence="1" key="1">
    <citation type="submission" date="2021-02" db="EMBL/GenBank/DDBJ databases">
        <authorList>
            <consortium name="DOE Joint Genome Institute"/>
            <person name="Ahrendt S."/>
            <person name="Looney B.P."/>
            <person name="Miyauchi S."/>
            <person name="Morin E."/>
            <person name="Drula E."/>
            <person name="Courty P.E."/>
            <person name="Chicoki N."/>
            <person name="Fauchery L."/>
            <person name="Kohler A."/>
            <person name="Kuo A."/>
            <person name="Labutti K."/>
            <person name="Pangilinan J."/>
            <person name="Lipzen A."/>
            <person name="Riley R."/>
            <person name="Andreopoulos W."/>
            <person name="He G."/>
            <person name="Johnson J."/>
            <person name="Barry K.W."/>
            <person name="Grigoriev I.V."/>
            <person name="Nagy L."/>
            <person name="Hibbett D."/>
            <person name="Henrissat B."/>
            <person name="Matheny P.B."/>
            <person name="Labbe J."/>
            <person name="Martin F."/>
        </authorList>
    </citation>
    <scope>NUCLEOTIDE SEQUENCE</scope>
    <source>
        <strain evidence="1">EC-137</strain>
    </source>
</reference>
<organism evidence="1 2">
    <name type="scientific">Vararia minispora EC-137</name>
    <dbReference type="NCBI Taxonomy" id="1314806"/>
    <lineage>
        <taxon>Eukaryota</taxon>
        <taxon>Fungi</taxon>
        <taxon>Dikarya</taxon>
        <taxon>Basidiomycota</taxon>
        <taxon>Agaricomycotina</taxon>
        <taxon>Agaricomycetes</taxon>
        <taxon>Russulales</taxon>
        <taxon>Lachnocladiaceae</taxon>
        <taxon>Vararia</taxon>
    </lineage>
</organism>
<evidence type="ECO:0000313" key="1">
    <source>
        <dbReference type="EMBL" id="KAI0032390.1"/>
    </source>
</evidence>